<reference evidence="1" key="1">
    <citation type="submission" date="2015-10" db="EMBL/GenBank/DDBJ databases">
        <authorList>
            <person name="Gilbert D.G."/>
        </authorList>
    </citation>
    <scope>NUCLEOTIDE SEQUENCE</scope>
    <source>
        <strain evidence="1">Phyl III-seqv23</strain>
    </source>
</reference>
<protein>
    <submittedName>
        <fullName evidence="1">Uncharacterized protein</fullName>
    </submittedName>
</protein>
<name>A0A0S4VF78_RALSL</name>
<sequence length="247" mass="27293">MYKRQTLTERHYRISGLFAFSGRISLHSYHRSLVVDDLPAFGGAPPDRCAPRCPGRLDQRIGQQIVVGCDGLAAQVARLPECVADMAVPGIEHAEHVAAAVALARCADFPEIVFGHPLEILAAGAVFRAVEDGFQPPQFLEHVEQGGIGIQVWFHAAASCESLKHSLPSRIAAPRMRGLGIPPMMLPSLAFREPFRCNVPPAPVCAPWCWGCRWPWPPVPPRSRSPSWMRWPCQSSRAPHRPTCRIF</sequence>
<dbReference type="AlphaFoldDB" id="A0A0S4VF78"/>
<proteinExistence type="predicted"/>
<dbReference type="EMBL" id="LN899825">
    <property type="protein sequence ID" value="CUV33170.1"/>
    <property type="molecule type" value="Genomic_DNA"/>
</dbReference>
<accession>A0A0S4VF78</accession>
<evidence type="ECO:0000313" key="1">
    <source>
        <dbReference type="EMBL" id="CUV33170.1"/>
    </source>
</evidence>
<gene>
    <name evidence="1" type="ORF">TD1301_v1_310001</name>
</gene>
<organism evidence="1">
    <name type="scientific">Ralstonia solanacearum</name>
    <name type="common">Pseudomonas solanacearum</name>
    <dbReference type="NCBI Taxonomy" id="305"/>
    <lineage>
        <taxon>Bacteria</taxon>
        <taxon>Pseudomonadati</taxon>
        <taxon>Pseudomonadota</taxon>
        <taxon>Betaproteobacteria</taxon>
        <taxon>Burkholderiales</taxon>
        <taxon>Burkholderiaceae</taxon>
        <taxon>Ralstonia</taxon>
        <taxon>Ralstonia solanacearum species complex</taxon>
    </lineage>
</organism>